<dbReference type="Pfam" id="PF13432">
    <property type="entry name" value="TPR_16"/>
    <property type="match status" value="1"/>
</dbReference>
<dbReference type="GO" id="GO:0035269">
    <property type="term" value="P:protein O-linked glycosylation via mannose"/>
    <property type="evidence" value="ECO:0007669"/>
    <property type="project" value="TreeGrafter"/>
</dbReference>
<dbReference type="PANTHER" id="PTHR44216">
    <property type="entry name" value="PROTEIN O-MANNOSYL-TRANSFERASE TMTC2"/>
    <property type="match status" value="1"/>
</dbReference>
<evidence type="ECO:0000313" key="2">
    <source>
        <dbReference type="Proteomes" id="UP000061432"/>
    </source>
</evidence>
<dbReference type="Pfam" id="PF14559">
    <property type="entry name" value="TPR_19"/>
    <property type="match status" value="1"/>
</dbReference>
<organism evidence="1 2">
    <name type="scientific">Methylobacterium aquaticum</name>
    <dbReference type="NCBI Taxonomy" id="270351"/>
    <lineage>
        <taxon>Bacteria</taxon>
        <taxon>Pseudomonadati</taxon>
        <taxon>Pseudomonadota</taxon>
        <taxon>Alphaproteobacteria</taxon>
        <taxon>Hyphomicrobiales</taxon>
        <taxon>Methylobacteriaceae</taxon>
        <taxon>Methylobacterium</taxon>
    </lineage>
</organism>
<evidence type="ECO:0000313" key="1">
    <source>
        <dbReference type="EMBL" id="BAQ48616.1"/>
    </source>
</evidence>
<protein>
    <submittedName>
        <fullName evidence="1">Flp pilus assembly protein TadD, contains TPR repeats</fullName>
    </submittedName>
</protein>
<keyword evidence="1" id="KW-0614">Plasmid</keyword>
<dbReference type="InterPro" id="IPR011990">
    <property type="entry name" value="TPR-like_helical_dom_sf"/>
</dbReference>
<dbReference type="InterPro" id="IPR052384">
    <property type="entry name" value="TMTC_O-mannosyltransferase"/>
</dbReference>
<sequence>MGAGCHIPGPFLEWPMPATVETRPVRSNALRRLAVVATVALMASGCLSRRPLTTGSIDAAAPADTARRDVGRLAARYERDPGDVGTAMAYAHALRATDQGSQAAAVLQQTALRNPKNPAVLSAYGKSLAEVGRLAEAAEVLRNAHSPANPDWRVLSAQGAVADQMGDHLQAQRYYEAALKIVPGEPAVMSNLGLSYALAKRLPEAEATLRQASADPRADARVRQNLALVLGLQGRFGEAEQILTRDLGPAEAAQNVAALRASVTQPNAWKAIRSAEKAEAPAPRPRVAASAM</sequence>
<dbReference type="SUPFAM" id="SSF48452">
    <property type="entry name" value="TPR-like"/>
    <property type="match status" value="1"/>
</dbReference>
<accession>A0A0C6F755</accession>
<proteinExistence type="predicted"/>
<dbReference type="Gene3D" id="1.25.40.10">
    <property type="entry name" value="Tetratricopeptide repeat domain"/>
    <property type="match status" value="2"/>
</dbReference>
<dbReference type="KEGG" id="maqu:Maq22A_1p31410"/>
<dbReference type="PANTHER" id="PTHR44216:SF3">
    <property type="entry name" value="PROTEIN O-MANNOSYL-TRANSFERASE TMTC2"/>
    <property type="match status" value="1"/>
</dbReference>
<reference evidence="1 2" key="1">
    <citation type="journal article" date="2015" name="Genome Announc.">
        <title>Complete Genome Sequence of Methylobacterium aquaticum Strain 22A, Isolated from Racomitrium japonicum Moss.</title>
        <authorList>
            <person name="Tani A."/>
            <person name="Ogura Y."/>
            <person name="Hayashi T."/>
            <person name="Kimbara K."/>
        </authorList>
    </citation>
    <scope>NUCLEOTIDE SEQUENCE [LARGE SCALE GENOMIC DNA]</scope>
    <source>
        <strain evidence="1 2">MA-22A</strain>
        <plasmid evidence="2">Plasmid pMaq22A_1p DNA</plasmid>
    </source>
</reference>
<dbReference type="AlphaFoldDB" id="A0A0C6F755"/>
<reference evidence="2" key="2">
    <citation type="submission" date="2015-01" db="EMBL/GenBank/DDBJ databases">
        <title>Complete genome sequence of Methylobacterium aquaticum strain 22A.</title>
        <authorList>
            <person name="Tani A."/>
            <person name="Ogura Y."/>
            <person name="Hayashi T."/>
        </authorList>
    </citation>
    <scope>NUCLEOTIDE SEQUENCE [LARGE SCALE GENOMIC DNA]</scope>
    <source>
        <strain evidence="2">MA-22A</strain>
        <plasmid evidence="2">Plasmid pMaq22A_1p DNA</plasmid>
    </source>
</reference>
<dbReference type="PIRSF" id="PIRSF035836">
    <property type="entry name" value="UCP035836"/>
    <property type="match status" value="1"/>
</dbReference>
<dbReference type="Proteomes" id="UP000061432">
    <property type="component" value="Plasmid pMaq22A_1p"/>
</dbReference>
<dbReference type="PATRIC" id="fig|270351.10.peg.5596"/>
<name>A0A0C6F755_9HYPH</name>
<gene>
    <name evidence="1" type="primary">tadD</name>
    <name evidence="1" type="ORF">Maq22A_1p31410</name>
</gene>
<dbReference type="InterPro" id="IPR014596">
    <property type="entry name" value="UCP035836"/>
</dbReference>
<dbReference type="EMBL" id="AP014705">
    <property type="protein sequence ID" value="BAQ48616.1"/>
    <property type="molecule type" value="Genomic_DNA"/>
</dbReference>
<dbReference type="GO" id="GO:0000030">
    <property type="term" value="F:mannosyltransferase activity"/>
    <property type="evidence" value="ECO:0007669"/>
    <property type="project" value="TreeGrafter"/>
</dbReference>
<geneLocation type="plasmid" evidence="2">
    <name>pMaq22A_1p DNA</name>
</geneLocation>